<dbReference type="Pfam" id="PF00561">
    <property type="entry name" value="Abhydrolase_1"/>
    <property type="match status" value="1"/>
</dbReference>
<dbReference type="AlphaFoldDB" id="A0A6J7DW77"/>
<reference evidence="2" key="1">
    <citation type="submission" date="2020-05" db="EMBL/GenBank/DDBJ databases">
        <authorList>
            <person name="Chiriac C."/>
            <person name="Salcher M."/>
            <person name="Ghai R."/>
            <person name="Kavagutti S V."/>
        </authorList>
    </citation>
    <scope>NUCLEOTIDE SEQUENCE</scope>
</reference>
<dbReference type="InterPro" id="IPR000073">
    <property type="entry name" value="AB_hydrolase_1"/>
</dbReference>
<dbReference type="EMBL" id="CAFBLM010000033">
    <property type="protein sequence ID" value="CAB4871663.1"/>
    <property type="molecule type" value="Genomic_DNA"/>
</dbReference>
<gene>
    <name evidence="2" type="ORF">UFOPK3401_00841</name>
</gene>
<proteinExistence type="predicted"/>
<dbReference type="PANTHER" id="PTHR43433">
    <property type="entry name" value="HYDROLASE, ALPHA/BETA FOLD FAMILY PROTEIN"/>
    <property type="match status" value="1"/>
</dbReference>
<dbReference type="InterPro" id="IPR050471">
    <property type="entry name" value="AB_hydrolase"/>
</dbReference>
<organism evidence="2">
    <name type="scientific">freshwater metagenome</name>
    <dbReference type="NCBI Taxonomy" id="449393"/>
    <lineage>
        <taxon>unclassified sequences</taxon>
        <taxon>metagenomes</taxon>
        <taxon>ecological metagenomes</taxon>
    </lineage>
</organism>
<accession>A0A6J7DW77</accession>
<sequence>MDIYYEVHGEGPTVLVLVGWGTYTDGAFAQVPWAVAEGRRVVLIDWRGLGQSTDSAQIAATTRAHALDAAAVLNHVGGTPAHIVGIVGIGACVAQWLAIDHPELVRSLTMSGGWVGPDRLFTDQMNTLLEIAQTQGFLKFQQLCAQWCFDPDYYNERADAFLGERGPWSHLNNNLEGMARIVEATVTHDARSRLSEITAPTLVIHADADLLTGTRLTAPLEQAIPGAQGLVIANLPHVVAGREHKKLFSDAIGQFLAHVESEH</sequence>
<evidence type="ECO:0000259" key="1">
    <source>
        <dbReference type="Pfam" id="PF00561"/>
    </source>
</evidence>
<evidence type="ECO:0000313" key="2">
    <source>
        <dbReference type="EMBL" id="CAB4871663.1"/>
    </source>
</evidence>
<feature type="domain" description="AB hydrolase-1" evidence="1">
    <location>
        <begin position="12"/>
        <end position="238"/>
    </location>
</feature>
<protein>
    <submittedName>
        <fullName evidence="2">Unannotated protein</fullName>
    </submittedName>
</protein>
<dbReference type="SUPFAM" id="SSF53474">
    <property type="entry name" value="alpha/beta-Hydrolases"/>
    <property type="match status" value="1"/>
</dbReference>
<dbReference type="Gene3D" id="3.40.50.1820">
    <property type="entry name" value="alpha/beta hydrolase"/>
    <property type="match status" value="1"/>
</dbReference>
<dbReference type="InterPro" id="IPR029058">
    <property type="entry name" value="AB_hydrolase_fold"/>
</dbReference>
<name>A0A6J7DW77_9ZZZZ</name>
<dbReference type="PANTHER" id="PTHR43433:SF10">
    <property type="entry name" value="AB HYDROLASE-1 DOMAIN-CONTAINING PROTEIN"/>
    <property type="match status" value="1"/>
</dbReference>